<evidence type="ECO:0000256" key="1">
    <source>
        <dbReference type="SAM" id="MobiDB-lite"/>
    </source>
</evidence>
<gene>
    <name evidence="2" type="ORF">Salat_1687600</name>
</gene>
<dbReference type="AlphaFoldDB" id="A0AAE2CJY4"/>
<reference evidence="2" key="1">
    <citation type="submission" date="2020-06" db="EMBL/GenBank/DDBJ databases">
        <authorList>
            <person name="Li T."/>
            <person name="Hu X."/>
            <person name="Zhang T."/>
            <person name="Song X."/>
            <person name="Zhang H."/>
            <person name="Dai N."/>
            <person name="Sheng W."/>
            <person name="Hou X."/>
            <person name="Wei L."/>
        </authorList>
    </citation>
    <scope>NUCLEOTIDE SEQUENCE</scope>
    <source>
        <strain evidence="2">3651</strain>
        <tissue evidence="2">Leaf</tissue>
    </source>
</reference>
<organism evidence="2 3">
    <name type="scientific">Sesamum alatum</name>
    <dbReference type="NCBI Taxonomy" id="300844"/>
    <lineage>
        <taxon>Eukaryota</taxon>
        <taxon>Viridiplantae</taxon>
        <taxon>Streptophyta</taxon>
        <taxon>Embryophyta</taxon>
        <taxon>Tracheophyta</taxon>
        <taxon>Spermatophyta</taxon>
        <taxon>Magnoliopsida</taxon>
        <taxon>eudicotyledons</taxon>
        <taxon>Gunneridae</taxon>
        <taxon>Pentapetalae</taxon>
        <taxon>asterids</taxon>
        <taxon>lamiids</taxon>
        <taxon>Lamiales</taxon>
        <taxon>Pedaliaceae</taxon>
        <taxon>Sesamum</taxon>
    </lineage>
</organism>
<feature type="region of interest" description="Disordered" evidence="1">
    <location>
        <begin position="70"/>
        <end position="105"/>
    </location>
</feature>
<evidence type="ECO:0000313" key="3">
    <source>
        <dbReference type="Proteomes" id="UP001293254"/>
    </source>
</evidence>
<name>A0AAE2CJY4_9LAMI</name>
<proteinExistence type="predicted"/>
<feature type="region of interest" description="Disordered" evidence="1">
    <location>
        <begin position="21"/>
        <end position="41"/>
    </location>
</feature>
<evidence type="ECO:0000313" key="2">
    <source>
        <dbReference type="EMBL" id="KAK4424940.1"/>
    </source>
</evidence>
<keyword evidence="3" id="KW-1185">Reference proteome</keyword>
<protein>
    <submittedName>
        <fullName evidence="2">Uncharacterized protein</fullName>
    </submittedName>
</protein>
<sequence length="105" mass="11728">MRTEYCGVSTSTPEVIGPRTLPRVFSVPEPPPKTATLHGPPRTAEQVQGREEMFIEKVKAHSQPKLVRIYIPKGPKPQQRLPSPDSDGRQIYEEPAQPSPSRTVM</sequence>
<comment type="caution">
    <text evidence="2">The sequence shown here is derived from an EMBL/GenBank/DDBJ whole genome shotgun (WGS) entry which is preliminary data.</text>
</comment>
<reference evidence="2" key="2">
    <citation type="journal article" date="2024" name="Plant">
        <title>Genomic evolution and insights into agronomic trait innovations of Sesamum species.</title>
        <authorList>
            <person name="Miao H."/>
            <person name="Wang L."/>
            <person name="Qu L."/>
            <person name="Liu H."/>
            <person name="Sun Y."/>
            <person name="Le M."/>
            <person name="Wang Q."/>
            <person name="Wei S."/>
            <person name="Zheng Y."/>
            <person name="Lin W."/>
            <person name="Duan Y."/>
            <person name="Cao H."/>
            <person name="Xiong S."/>
            <person name="Wang X."/>
            <person name="Wei L."/>
            <person name="Li C."/>
            <person name="Ma Q."/>
            <person name="Ju M."/>
            <person name="Zhao R."/>
            <person name="Li G."/>
            <person name="Mu C."/>
            <person name="Tian Q."/>
            <person name="Mei H."/>
            <person name="Zhang T."/>
            <person name="Gao T."/>
            <person name="Zhang H."/>
        </authorList>
    </citation>
    <scope>NUCLEOTIDE SEQUENCE</scope>
    <source>
        <strain evidence="2">3651</strain>
    </source>
</reference>
<dbReference type="EMBL" id="JACGWO010000006">
    <property type="protein sequence ID" value="KAK4424940.1"/>
    <property type="molecule type" value="Genomic_DNA"/>
</dbReference>
<dbReference type="Proteomes" id="UP001293254">
    <property type="component" value="Unassembled WGS sequence"/>
</dbReference>
<accession>A0AAE2CJY4</accession>